<dbReference type="EMBL" id="CP012526">
    <property type="protein sequence ID" value="ALC47578.1"/>
    <property type="molecule type" value="Genomic_DNA"/>
</dbReference>
<dbReference type="Proteomes" id="UP000494163">
    <property type="component" value="Chromosome 3R"/>
</dbReference>
<organism evidence="2 3">
    <name type="scientific">Drosophila busckii</name>
    <name type="common">Fruit fly</name>
    <dbReference type="NCBI Taxonomy" id="30019"/>
    <lineage>
        <taxon>Eukaryota</taxon>
        <taxon>Metazoa</taxon>
        <taxon>Ecdysozoa</taxon>
        <taxon>Arthropoda</taxon>
        <taxon>Hexapoda</taxon>
        <taxon>Insecta</taxon>
        <taxon>Pterygota</taxon>
        <taxon>Neoptera</taxon>
        <taxon>Endopterygota</taxon>
        <taxon>Diptera</taxon>
        <taxon>Brachycera</taxon>
        <taxon>Muscomorpha</taxon>
        <taxon>Ephydroidea</taxon>
        <taxon>Drosophilidae</taxon>
        <taxon>Drosophila</taxon>
    </lineage>
</organism>
<dbReference type="InterPro" id="IPR031983">
    <property type="entry name" value="DUF4786"/>
</dbReference>
<reference evidence="2 3" key="1">
    <citation type="submission" date="2015-08" db="EMBL/GenBank/DDBJ databases">
        <title>Ancestral chromatin configuration constrains chromatin evolution on differentiating sex chromosomes in Drosophila.</title>
        <authorList>
            <person name="Zhou Q."/>
            <person name="Bachtrog D."/>
        </authorList>
    </citation>
    <scope>NUCLEOTIDE SEQUENCE [LARGE SCALE GENOMIC DNA]</scope>
    <source>
        <tissue evidence="2">Whole larvae</tissue>
    </source>
</reference>
<proteinExistence type="predicted"/>
<feature type="compositionally biased region" description="Polar residues" evidence="1">
    <location>
        <begin position="39"/>
        <end position="54"/>
    </location>
</feature>
<sequence>MQESELPSEQPEIKAEEDEQTYQMLHELKQDSRLPGNNYPWNQQTNPYENQSPQAAASLAMPKMLPFIGYAQPVLIPFPLYIAPDMFYPAYPGASNDLEEMAMSRSAGDRRASSTAHGSRNSPIYYVRLPPTPYMFVPTNLAAPSPFGSAFSPLLTYQPMPTFSSYGSVFNLPVNFVANGKPSGIYQMHNAANELASFTTGLAGGFNMRPPTPSNPFNYRPISPPAAAQQSFGLAALPVPQQDSKLTSLKRPFVFNGRPEDIYILPNNMNPLYNYNEPNYY</sequence>
<evidence type="ECO:0000313" key="3">
    <source>
        <dbReference type="Proteomes" id="UP000494163"/>
    </source>
</evidence>
<protein>
    <submittedName>
        <fullName evidence="2">CG13857</fullName>
    </submittedName>
</protein>
<feature type="region of interest" description="Disordered" evidence="1">
    <location>
        <begin position="25"/>
        <end position="54"/>
    </location>
</feature>
<dbReference type="OMA" id="APDMFYP"/>
<gene>
    <name evidence="2" type="ORF">Dbus_chr3Rg2328</name>
</gene>
<evidence type="ECO:0000256" key="1">
    <source>
        <dbReference type="SAM" id="MobiDB-lite"/>
    </source>
</evidence>
<dbReference type="AlphaFoldDB" id="A0A0M4EGP2"/>
<accession>A0A0M4EGP2</accession>
<dbReference type="Pfam" id="PF16027">
    <property type="entry name" value="DUF4786"/>
    <property type="match status" value="1"/>
</dbReference>
<evidence type="ECO:0000313" key="2">
    <source>
        <dbReference type="EMBL" id="ALC47578.1"/>
    </source>
</evidence>
<keyword evidence="3" id="KW-1185">Reference proteome</keyword>
<dbReference type="OrthoDB" id="7700260at2759"/>
<name>A0A0M4EGP2_DROBS</name>